<feature type="region of interest" description="Disordered" evidence="1">
    <location>
        <begin position="297"/>
        <end position="368"/>
    </location>
</feature>
<feature type="chain" id="PRO_5032637709" description="Autotransporter domain-containing protein" evidence="2">
    <location>
        <begin position="19"/>
        <end position="1790"/>
    </location>
</feature>
<feature type="region of interest" description="Disordered" evidence="1">
    <location>
        <begin position="88"/>
        <end position="153"/>
    </location>
</feature>
<feature type="compositionally biased region" description="Polar residues" evidence="1">
    <location>
        <begin position="101"/>
        <end position="123"/>
    </location>
</feature>
<evidence type="ECO:0000313" key="4">
    <source>
        <dbReference type="Proteomes" id="UP000249590"/>
    </source>
</evidence>
<keyword evidence="2" id="KW-0732">Signal</keyword>
<name>A0A8B2NXN2_9HYPH</name>
<comment type="caution">
    <text evidence="3">The sequence shown here is derived from an EMBL/GenBank/DDBJ whole genome shotgun (WGS) entry which is preliminary data.</text>
</comment>
<feature type="signal peptide" evidence="2">
    <location>
        <begin position="1"/>
        <end position="18"/>
    </location>
</feature>
<dbReference type="RefSeq" id="WP_111345471.1">
    <property type="nucleotide sequence ID" value="NZ_QHHQ01000002.1"/>
</dbReference>
<feature type="compositionally biased region" description="Polar residues" evidence="1">
    <location>
        <begin position="1774"/>
        <end position="1790"/>
    </location>
</feature>
<dbReference type="Proteomes" id="UP000249590">
    <property type="component" value="Unassembled WGS sequence"/>
</dbReference>
<dbReference type="EMBL" id="QHHQ01000002">
    <property type="protein sequence ID" value="RAI02122.1"/>
    <property type="molecule type" value="Genomic_DNA"/>
</dbReference>
<keyword evidence="4" id="KW-1185">Reference proteome</keyword>
<sequence>MATTSLVGVTMFTSAALALCPPVDNGGSQSCTVTSADPRGIKIDTDNISKDGTKYDLTIATSIDADTAATSDGSYVDSIVKLSLQAEKGDNSGADGGEASVVTNSGNSLTLSGSRENVSNQTKLYGVRARSSGGEGVAPDDRGDDGGDGGDGSDVYLGSNANVTILPSAADAIIGPGAAIYGVYALSEGGKAGDKNENDSIGDQDGGDGGHGGDVTVETSGTITLGSPDGSAIRGIDRAWGVAGESKGETGGFDSGKGGEGRKVDINNTAAVSIYWDAQGDEETSNGVRGVYGGSFGGDGVREREDDPATGAEGGPITISTSGNVTVDTTAGNAPVQMSRSGAIVAISEGGNGGASEEGGDAGDGGSGATGTGIVVNVDGTATLTTRGDNLVGIYARSTGGNGGAGSSDNVFEGDANGGQGGVGGLVTVHLNDQSSISTSGRYGYGVVAQSIGGIGGNADDDAGDGGDARQVTFSSAGSTSVETDGEFASAIVLQSVGGGGGVGDDFTGILSSGGNGGEGGVSGAVYGTVAGEIETNGDHSYGVVGQSIAGAGGAGGADLGVFVALGGDGGNGGVANSVDILVSADITTHGLGSVGLLGQSISGGGGAAGAAGGGLAIGGTGGGGGDSSDRNGAGVYLTLTNDVVTTGDQAPGVVAQSIGGGGGLASGEGSASVLAGDTEPDDKVSVGVSAIGGSGGAGGDGGEIAVALPGAATIYTDGDYSHGVQAQSVGGGGGTGGDAIAFTAVVPDFVVGGSADDGGDGDDICITSDVNGCGSLLENYTPRTNVGTTAPTIVSTSGDAANAILAQSIGGGGGFGGAAVADELLSWGTVGVGGNGGHGGDGGDILVDLDNAYVITGGVDSSAIFAQSIGGGGGIGGWAATAGVGSPITAQVGGFGGGGGSADSVTVNLSNSHVTTAQTYSNGILAQSVGGGGGKGGSAFAVQSLNIGFTMVTTVGGSGGDGGDGGKVDVGLTNTTIDTGTTPAGEPDRTDQTGDYAFGILAQSIGGGGGLGNSGTAYTQTIAVPIIVLPFEAALSLSNTVGGSGGGGGDGGEVSVSLDSSAVTTRNDGSIAIMAQSVGGGGGSGADAKSVPFLFSYGTGVNVSESLALGGRAGSTGDGDTVDVTLVDTTLTTSGDFADGILAQSIGGGGGNAGAGTATDWSFMSIVDITARASIGGDGGAGGTGGDVTVSLDNASRITTTGDASRGIIAQSVGGGGGMSTGDSYRLAVTGGEAVVEGEVEGTAVTGILNFDLGNAPGDGGAAGMVTVADDGDIYTSGFDSDGILAQSIGGSGGIAGQAGATRLPRPPSLSFSATLSIGGKGGTGGHGGNVEVTHTGQIVTSADWAEGIIAQSVGGGGGTGGTTLAASQAGGGNATLSIGGTGGSGNNAGQVAVGLGGVIVTEGAMANAVVAQSVGGGGGIGGIAMDQPRGVFTVGGDFGGGGGKGGDGNDVLVTADPTTYTITEGDNSIGILAQSIGGGGGLGAIATGTGADTTPGELRQVQALVGGSGGGGGDGDSVTIEAGGGFVQTSGRSSYGVLAQSIGGGGGLAATGAGDVLASVSVGGQGGEGGDGGVINISSTTQISTTGESAHGLIAQSIGGGGGLGGEFSLSAFDFAPFGLQRETGSQGDGGDVTLDLSQSVTVTGDHAWGVVAQSIGGGGGLGADADGSFAGATSSQTGSSVESGDVSITTSANAPITASGVGGIGIFAQSQGGANRDSNNGTISLDIGADVTGGLGADARGIVVSGGSNNTLVVRNGATVTAARRFRTGNARPSNSSATAARPRPST</sequence>
<protein>
    <recommendedName>
        <fullName evidence="5">Autotransporter domain-containing protein</fullName>
    </recommendedName>
</protein>
<organism evidence="3 4">
    <name type="scientific">Acuticoccus sediminis</name>
    <dbReference type="NCBI Taxonomy" id="2184697"/>
    <lineage>
        <taxon>Bacteria</taxon>
        <taxon>Pseudomonadati</taxon>
        <taxon>Pseudomonadota</taxon>
        <taxon>Alphaproteobacteria</taxon>
        <taxon>Hyphomicrobiales</taxon>
        <taxon>Amorphaceae</taxon>
        <taxon>Acuticoccus</taxon>
    </lineage>
</organism>
<gene>
    <name evidence="3" type="ORF">DLJ53_12175</name>
</gene>
<feature type="compositionally biased region" description="Polar residues" evidence="1">
    <location>
        <begin position="318"/>
        <end position="340"/>
    </location>
</feature>
<feature type="compositionally biased region" description="Gly residues" evidence="1">
    <location>
        <begin position="350"/>
        <end position="368"/>
    </location>
</feature>
<accession>A0A8B2NXN2</accession>
<evidence type="ECO:0000256" key="2">
    <source>
        <dbReference type="SAM" id="SignalP"/>
    </source>
</evidence>
<feature type="region of interest" description="Disordered" evidence="1">
    <location>
        <begin position="1768"/>
        <end position="1790"/>
    </location>
</feature>
<feature type="compositionally biased region" description="Polar residues" evidence="1">
    <location>
        <begin position="472"/>
        <end position="481"/>
    </location>
</feature>
<feature type="region of interest" description="Disordered" evidence="1">
    <location>
        <begin position="192"/>
        <end position="230"/>
    </location>
</feature>
<evidence type="ECO:0008006" key="5">
    <source>
        <dbReference type="Google" id="ProtNLM"/>
    </source>
</evidence>
<feature type="region of interest" description="Disordered" evidence="1">
    <location>
        <begin position="459"/>
        <end position="481"/>
    </location>
</feature>
<evidence type="ECO:0000313" key="3">
    <source>
        <dbReference type="EMBL" id="RAI02122.1"/>
    </source>
</evidence>
<reference evidence="3 4" key="1">
    <citation type="submission" date="2018-05" db="EMBL/GenBank/DDBJ databases">
        <title>Acuticoccus sediminis sp. nov., isolated from deep-sea sediment of Indian Ocean.</title>
        <authorList>
            <person name="Liu X."/>
            <person name="Lai Q."/>
            <person name="Du Y."/>
            <person name="Sun F."/>
            <person name="Zhang X."/>
            <person name="Wang S."/>
            <person name="Shao Z."/>
        </authorList>
    </citation>
    <scope>NUCLEOTIDE SEQUENCE [LARGE SCALE GENOMIC DNA]</scope>
    <source>
        <strain evidence="3 4">PTG4-2</strain>
    </source>
</reference>
<evidence type="ECO:0000256" key="1">
    <source>
        <dbReference type="SAM" id="MobiDB-lite"/>
    </source>
</evidence>
<proteinExistence type="predicted"/>